<sequence>MLAFRLRIALEIMIKSSDSKDMKLTTGDFLRKLKRVERTDIDLGDEIEVCHMNMTGDVRKQPDALNMKSLLVNGRVKKE</sequence>
<protein>
    <submittedName>
        <fullName evidence="1">Uncharacterized protein</fullName>
    </submittedName>
</protein>
<name>A0A9E7PMV0_9EURY</name>
<dbReference type="EMBL" id="CP096115">
    <property type="protein sequence ID" value="UUX93153.1"/>
    <property type="molecule type" value="Genomic_DNA"/>
</dbReference>
<keyword evidence="2" id="KW-1185">Reference proteome</keyword>
<reference evidence="1" key="1">
    <citation type="submission" date="2022-04" db="EMBL/GenBank/DDBJ databases">
        <title>Complete genome of Methanoplanus endosymbiosus DSM 3599.</title>
        <authorList>
            <person name="Chen S.-C."/>
            <person name="You Y.-T."/>
            <person name="Zhou Y.-Z."/>
            <person name="Lai M.-C."/>
        </authorList>
    </citation>
    <scope>NUCLEOTIDE SEQUENCE</scope>
    <source>
        <strain evidence="1">DSM 3599</strain>
    </source>
</reference>
<organism evidence="1 2">
    <name type="scientific">Methanoplanus endosymbiosus</name>
    <dbReference type="NCBI Taxonomy" id="33865"/>
    <lineage>
        <taxon>Archaea</taxon>
        <taxon>Methanobacteriati</taxon>
        <taxon>Methanobacteriota</taxon>
        <taxon>Stenosarchaea group</taxon>
        <taxon>Methanomicrobia</taxon>
        <taxon>Methanomicrobiales</taxon>
        <taxon>Methanomicrobiaceae</taxon>
        <taxon>Methanoplanus</taxon>
    </lineage>
</organism>
<dbReference type="KEGG" id="mend:L6E24_03260"/>
<dbReference type="RefSeq" id="WP_257743293.1">
    <property type="nucleotide sequence ID" value="NZ_CP096115.1"/>
</dbReference>
<accession>A0A9E7PMV0</accession>
<dbReference type="GeneID" id="74306681"/>
<evidence type="ECO:0000313" key="1">
    <source>
        <dbReference type="EMBL" id="UUX93153.1"/>
    </source>
</evidence>
<dbReference type="AlphaFoldDB" id="A0A9E7PMV0"/>
<evidence type="ECO:0000313" key="2">
    <source>
        <dbReference type="Proteomes" id="UP001060368"/>
    </source>
</evidence>
<proteinExistence type="predicted"/>
<dbReference type="Proteomes" id="UP001060368">
    <property type="component" value="Chromosome"/>
</dbReference>
<gene>
    <name evidence="1" type="ORF">L6E24_03260</name>
</gene>